<dbReference type="Gene3D" id="3.30.9.10">
    <property type="entry name" value="D-Amino Acid Oxidase, subunit A, domain 2"/>
    <property type="match status" value="1"/>
</dbReference>
<evidence type="ECO:0000313" key="8">
    <source>
        <dbReference type="Proteomes" id="UP000245461"/>
    </source>
</evidence>
<accession>A0A317E933</accession>
<proteinExistence type="inferred from homology"/>
<keyword evidence="2" id="KW-0285">Flavoprotein</keyword>
<dbReference type="InterPro" id="IPR006076">
    <property type="entry name" value="FAD-dep_OxRdtase"/>
</dbReference>
<comment type="cofactor">
    <cofactor evidence="1">
        <name>FAD</name>
        <dbReference type="ChEBI" id="CHEBI:57692"/>
    </cofactor>
</comment>
<evidence type="ECO:0000256" key="4">
    <source>
        <dbReference type="ARBA" id="ARBA00023002"/>
    </source>
</evidence>
<keyword evidence="8" id="KW-1185">Reference proteome</keyword>
<gene>
    <name evidence="7" type="ORF">DKG74_09820</name>
</gene>
<dbReference type="AlphaFoldDB" id="A0A317E933"/>
<dbReference type="OrthoDB" id="9801699at2"/>
<dbReference type="Gene3D" id="3.50.50.60">
    <property type="entry name" value="FAD/NAD(P)-binding domain"/>
    <property type="match status" value="1"/>
</dbReference>
<dbReference type="Proteomes" id="UP000245461">
    <property type="component" value="Unassembled WGS sequence"/>
</dbReference>
<protein>
    <submittedName>
        <fullName evidence="7">FAD-dependent oxidoreductase</fullName>
    </submittedName>
</protein>
<reference evidence="7 8" key="1">
    <citation type="submission" date="2018-05" db="EMBL/GenBank/DDBJ databases">
        <title>Zavarzinia sp. HR-AS.</title>
        <authorList>
            <person name="Lee Y."/>
            <person name="Jeon C.O."/>
        </authorList>
    </citation>
    <scope>NUCLEOTIDE SEQUENCE [LARGE SCALE GENOMIC DNA]</scope>
    <source>
        <strain evidence="7 8">HR-AS</strain>
    </source>
</reference>
<keyword evidence="3" id="KW-0274">FAD</keyword>
<evidence type="ECO:0000313" key="7">
    <source>
        <dbReference type="EMBL" id="PWR22726.1"/>
    </source>
</evidence>
<dbReference type="PANTHER" id="PTHR43104">
    <property type="entry name" value="L-2-HYDROXYGLUTARATE DEHYDROGENASE, MITOCHONDRIAL"/>
    <property type="match status" value="1"/>
</dbReference>
<dbReference type="RefSeq" id="WP_109905219.1">
    <property type="nucleotide sequence ID" value="NZ_QGLE01000005.1"/>
</dbReference>
<sequence>MRALIAGAGVIGLAIGRALARKGIEVIVAEAAAAIGSGISARNSEVIHAGLYYPTGSLRHRLCMSGRRALYPYLADHGIGHRRCGKLVVATDDVEIAKIEAIAGLATCNGVEGLRLLTGAEARALEPSLACVAALFSPGTGILDSHGLMLSLQGEIEDAGGAIALATPIERASRKDGRWLIGFGGREPGAIEADILINAAGLGAQALAGAIEGYPAALIPPLVLAKGHYFAYGHAPVFRHLIYPAPVDGGLGVHVTLDLGGRMRFGPDVEWLDAVDYRVDPARAAGFEAGIRRYFPGLPPGSLVPDYAGIRPKLTGPGAPAADFRIDGPEAHGRPGLVALFGIESPGLTACLAVADEVLVRLGL</sequence>
<dbReference type="GO" id="GO:0047545">
    <property type="term" value="F:(S)-2-hydroxyglutarate dehydrogenase activity"/>
    <property type="evidence" value="ECO:0007669"/>
    <property type="project" value="TreeGrafter"/>
</dbReference>
<keyword evidence="4" id="KW-0560">Oxidoreductase</keyword>
<evidence type="ECO:0000259" key="6">
    <source>
        <dbReference type="Pfam" id="PF01266"/>
    </source>
</evidence>
<name>A0A317E933_9PROT</name>
<comment type="caution">
    <text evidence="7">The sequence shown here is derived from an EMBL/GenBank/DDBJ whole genome shotgun (WGS) entry which is preliminary data.</text>
</comment>
<dbReference type="EMBL" id="QGLE01000005">
    <property type="protein sequence ID" value="PWR22726.1"/>
    <property type="molecule type" value="Genomic_DNA"/>
</dbReference>
<evidence type="ECO:0000256" key="1">
    <source>
        <dbReference type="ARBA" id="ARBA00001974"/>
    </source>
</evidence>
<evidence type="ECO:0000256" key="5">
    <source>
        <dbReference type="ARBA" id="ARBA00037941"/>
    </source>
</evidence>
<dbReference type="InterPro" id="IPR036188">
    <property type="entry name" value="FAD/NAD-bd_sf"/>
</dbReference>
<dbReference type="Pfam" id="PF01266">
    <property type="entry name" value="DAO"/>
    <property type="match status" value="1"/>
</dbReference>
<dbReference type="SUPFAM" id="SSF51905">
    <property type="entry name" value="FAD/NAD(P)-binding domain"/>
    <property type="match status" value="1"/>
</dbReference>
<feature type="domain" description="FAD dependent oxidoreductase" evidence="6">
    <location>
        <begin position="3"/>
        <end position="357"/>
    </location>
</feature>
<dbReference type="PANTHER" id="PTHR43104:SF4">
    <property type="entry name" value="L-2-HYDROXYGLUTARATE DEHYDROGENASE, MITOCHONDRIAL"/>
    <property type="match status" value="1"/>
</dbReference>
<evidence type="ECO:0000256" key="3">
    <source>
        <dbReference type="ARBA" id="ARBA00022827"/>
    </source>
</evidence>
<evidence type="ECO:0000256" key="2">
    <source>
        <dbReference type="ARBA" id="ARBA00022630"/>
    </source>
</evidence>
<organism evidence="7 8">
    <name type="scientific">Zavarzinia aquatilis</name>
    <dbReference type="NCBI Taxonomy" id="2211142"/>
    <lineage>
        <taxon>Bacteria</taxon>
        <taxon>Pseudomonadati</taxon>
        <taxon>Pseudomonadota</taxon>
        <taxon>Alphaproteobacteria</taxon>
        <taxon>Rhodospirillales</taxon>
        <taxon>Zavarziniaceae</taxon>
        <taxon>Zavarzinia</taxon>
    </lineage>
</organism>
<comment type="similarity">
    <text evidence="5">Belongs to the L2HGDH family.</text>
</comment>